<dbReference type="Proteomes" id="UP000195570">
    <property type="component" value="Unassembled WGS sequence"/>
</dbReference>
<dbReference type="SMR" id="A0A1G4I8H5"/>
<feature type="compositionally biased region" description="Basic and acidic residues" evidence="2">
    <location>
        <begin position="385"/>
        <end position="415"/>
    </location>
</feature>
<dbReference type="EMBL" id="CZPT02000924">
    <property type="protein sequence ID" value="SCU68216.1"/>
    <property type="molecule type" value="Genomic_DNA"/>
</dbReference>
<protein>
    <submittedName>
        <fullName evidence="3">Uncharacterized protein</fullName>
    </submittedName>
</protein>
<dbReference type="RefSeq" id="XP_067079416.1">
    <property type="nucleotide sequence ID" value="XM_067223315.1"/>
</dbReference>
<dbReference type="VEuPathDB" id="TriTrypDB:TEOVI_000630400"/>
<organism evidence="3 4">
    <name type="scientific">Trypanosoma equiperdum</name>
    <dbReference type="NCBI Taxonomy" id="5694"/>
    <lineage>
        <taxon>Eukaryota</taxon>
        <taxon>Discoba</taxon>
        <taxon>Euglenozoa</taxon>
        <taxon>Kinetoplastea</taxon>
        <taxon>Metakinetoplastina</taxon>
        <taxon>Trypanosomatida</taxon>
        <taxon>Trypanosomatidae</taxon>
        <taxon>Trypanosoma</taxon>
    </lineage>
</organism>
<keyword evidence="1" id="KW-0175">Coiled coil</keyword>
<evidence type="ECO:0000256" key="1">
    <source>
        <dbReference type="SAM" id="Coils"/>
    </source>
</evidence>
<name>A0A1G4I8H5_TRYEQ</name>
<dbReference type="GeneID" id="92380238"/>
<evidence type="ECO:0000256" key="2">
    <source>
        <dbReference type="SAM" id="MobiDB-lite"/>
    </source>
</evidence>
<gene>
    <name evidence="3" type="ORF">TEOVI_000630400</name>
</gene>
<evidence type="ECO:0000313" key="4">
    <source>
        <dbReference type="Proteomes" id="UP000195570"/>
    </source>
</evidence>
<feature type="region of interest" description="Disordered" evidence="2">
    <location>
        <begin position="385"/>
        <end position="452"/>
    </location>
</feature>
<reference evidence="3" key="1">
    <citation type="submission" date="2016-09" db="EMBL/GenBank/DDBJ databases">
        <authorList>
            <person name="Hebert L."/>
            <person name="Moumen B."/>
        </authorList>
    </citation>
    <scope>NUCLEOTIDE SEQUENCE [LARGE SCALE GENOMIC DNA]</scope>
    <source>
        <strain evidence="3">OVI</strain>
    </source>
</reference>
<keyword evidence="4" id="KW-1185">Reference proteome</keyword>
<sequence>MAALVEDMESLRKRLQLSEEWNLRLQSQIQELLQLPHNEVETLRSRMYNPDIAIPLLQCYDATILEKQDENEKLQQENHRLRSRLQEMTTNVAEMQEAVQTAEDLMKEKEVESQRQQRCIDDVRLQAEHECAKARQDLSRALETEGNMKREVKQMQRQLAAAQEEVVQRQREVATLEETLRLTQSRLKLASSEKEETQQQHEVQRIQLQLLSKENEDKMQELERLRSRMVQSLRQAAENHAAHMRIVEEKHREALEGLRMQLTTQELETQKLRAQLARVDTSGGGSKYEIATRTTTELLESQARQAQEIELKRLYAELSAVQIQRDDAQLRYEQLSSNLRREEAERTSEMQRGMQQLRSKLRELEQQHEQLEKEHARVKEEVRVLREKSKSHAGDLQRARQERDQSTKRAEELRRALSSAEEACETAKREGKEGVARERQRMEEQSRRSEEVLRELQMSKERTVAAMNAVELQRDDERHKLVAANERLEALQLRLDARERETEVLNSKLSHMQEAVRLNQQQAVACDERVQQLLAQDEEKSKQLRELKLLVERLKLESARATRAHDRLLEEVNVRLH</sequence>
<accession>A0A1G4I8H5</accession>
<comment type="caution">
    <text evidence="3">The sequence shown here is derived from an EMBL/GenBank/DDBJ whole genome shotgun (WGS) entry which is preliminary data.</text>
</comment>
<evidence type="ECO:0000313" key="3">
    <source>
        <dbReference type="EMBL" id="SCU68216.1"/>
    </source>
</evidence>
<feature type="compositionally biased region" description="Basic and acidic residues" evidence="2">
    <location>
        <begin position="425"/>
        <end position="452"/>
    </location>
</feature>
<feature type="coiled-coil region" evidence="1">
    <location>
        <begin position="57"/>
        <end position="275"/>
    </location>
</feature>
<dbReference type="AlphaFoldDB" id="A0A1G4I8H5"/>
<feature type="coiled-coil region" evidence="1">
    <location>
        <begin position="537"/>
        <end position="571"/>
    </location>
</feature>
<proteinExistence type="predicted"/>